<accession>A0ABS3H390</accession>
<gene>
    <name evidence="1" type="ORF">JZO76_00095</name>
</gene>
<comment type="caution">
    <text evidence="1">The sequence shown here is derived from an EMBL/GenBank/DDBJ whole genome shotgun (WGS) entry which is preliminary data.</text>
</comment>
<organism evidence="1 2">
    <name type="scientific">Candidatus Enterococcus myersii</name>
    <dbReference type="NCBI Taxonomy" id="2815322"/>
    <lineage>
        <taxon>Bacteria</taxon>
        <taxon>Bacillati</taxon>
        <taxon>Bacillota</taxon>
        <taxon>Bacilli</taxon>
        <taxon>Lactobacillales</taxon>
        <taxon>Enterococcaceae</taxon>
        <taxon>Enterococcus</taxon>
    </lineage>
</organism>
<reference evidence="1 2" key="1">
    <citation type="submission" date="2021-03" db="EMBL/GenBank/DDBJ databases">
        <title>Enterococcal diversity collection.</title>
        <authorList>
            <person name="Gilmore M.S."/>
            <person name="Schwartzman J."/>
            <person name="Van Tyne D."/>
            <person name="Martin M."/>
            <person name="Earl A.M."/>
            <person name="Manson A.L."/>
            <person name="Straub T."/>
            <person name="Salamzade R."/>
            <person name="Saavedra J."/>
            <person name="Lebreton F."/>
            <person name="Prichula J."/>
            <person name="Schaufler K."/>
            <person name="Gaca A."/>
            <person name="Sgardioli B."/>
            <person name="Wagenaar J."/>
            <person name="Strong T."/>
        </authorList>
    </citation>
    <scope>NUCLEOTIDE SEQUENCE [LARGE SCALE GENOMIC DNA]</scope>
    <source>
        <strain evidence="1 2">MJM12</strain>
    </source>
</reference>
<evidence type="ECO:0008006" key="3">
    <source>
        <dbReference type="Google" id="ProtNLM"/>
    </source>
</evidence>
<dbReference type="Proteomes" id="UP000664256">
    <property type="component" value="Unassembled WGS sequence"/>
</dbReference>
<sequence length="55" mass="6781">MMYVYTIYSYEDQEIKDVFSTIGEAEDWIKENREDREDDIRIQKWRVNTTGEENK</sequence>
<dbReference type="RefSeq" id="WP_206902143.1">
    <property type="nucleotide sequence ID" value="NZ_JAFLVT010000001.1"/>
</dbReference>
<proteinExistence type="predicted"/>
<evidence type="ECO:0000313" key="2">
    <source>
        <dbReference type="Proteomes" id="UP000664256"/>
    </source>
</evidence>
<dbReference type="EMBL" id="JAFLVT010000001">
    <property type="protein sequence ID" value="MBO0447928.1"/>
    <property type="molecule type" value="Genomic_DNA"/>
</dbReference>
<name>A0ABS3H390_9ENTE</name>
<evidence type="ECO:0000313" key="1">
    <source>
        <dbReference type="EMBL" id="MBO0447928.1"/>
    </source>
</evidence>
<keyword evidence="2" id="KW-1185">Reference proteome</keyword>
<protein>
    <recommendedName>
        <fullName evidence="3">Phage protein</fullName>
    </recommendedName>
</protein>